<feature type="transmembrane region" description="Helical" evidence="1">
    <location>
        <begin position="74"/>
        <end position="91"/>
    </location>
</feature>
<feature type="transmembrane region" description="Helical" evidence="1">
    <location>
        <begin position="118"/>
        <end position="135"/>
    </location>
</feature>
<dbReference type="eggNOG" id="ENOG5030KYU">
    <property type="taxonomic scope" value="Bacteria"/>
</dbReference>
<accession>Q6AQV8</accession>
<dbReference type="STRING" id="177439.DP0536"/>
<dbReference type="InterPro" id="IPR009936">
    <property type="entry name" value="DUF1468"/>
</dbReference>
<dbReference type="RefSeq" id="WP_011187781.1">
    <property type="nucleotide sequence ID" value="NC_006138.1"/>
</dbReference>
<organism evidence="3 4">
    <name type="scientific">Desulfotalea psychrophila (strain LSv54 / DSM 12343)</name>
    <dbReference type="NCBI Taxonomy" id="177439"/>
    <lineage>
        <taxon>Bacteria</taxon>
        <taxon>Pseudomonadati</taxon>
        <taxon>Thermodesulfobacteriota</taxon>
        <taxon>Desulfobulbia</taxon>
        <taxon>Desulfobulbales</taxon>
        <taxon>Desulfocapsaceae</taxon>
        <taxon>Desulfotalea</taxon>
    </lineage>
</organism>
<sequence>MSKRAMELLFLGAFLILAVLLYRSTASYPESVQGSTANYVRFLALSLGLLCAAEFFLCLSKVGAGRDKVIISKAPLRFWGILALLLLYSVALEPLGFYMASALFLPAGMITLGARKKLGIVLTSAGVLFFVYLVFEQLLSVPLPERIWFT</sequence>
<protein>
    <submittedName>
        <fullName evidence="3">Hypothetical membrane protein</fullName>
    </submittedName>
</protein>
<dbReference type="EMBL" id="CR522870">
    <property type="protein sequence ID" value="CAG35265.1"/>
    <property type="molecule type" value="Genomic_DNA"/>
</dbReference>
<evidence type="ECO:0000313" key="3">
    <source>
        <dbReference type="EMBL" id="CAG35265.1"/>
    </source>
</evidence>
<name>Q6AQV8_DESPS</name>
<dbReference type="KEGG" id="dps:DP0536"/>
<dbReference type="Pfam" id="PF07331">
    <property type="entry name" value="TctB"/>
    <property type="match status" value="1"/>
</dbReference>
<proteinExistence type="predicted"/>
<reference evidence="4" key="1">
    <citation type="journal article" date="2004" name="Environ. Microbiol.">
        <title>The genome of Desulfotalea psychrophila, a sulfate-reducing bacterium from permanently cold Arctic sediments.</title>
        <authorList>
            <person name="Rabus R."/>
            <person name="Ruepp A."/>
            <person name="Frickey T."/>
            <person name="Rattei T."/>
            <person name="Fartmann B."/>
            <person name="Stark M."/>
            <person name="Bauer M."/>
            <person name="Zibat A."/>
            <person name="Lombardot T."/>
            <person name="Becker I."/>
            <person name="Amann J."/>
            <person name="Gellner K."/>
            <person name="Teeling H."/>
            <person name="Leuschner W.D."/>
            <person name="Gloeckner F.-O."/>
            <person name="Lupas A.N."/>
            <person name="Amann R."/>
            <person name="Klenk H.-P."/>
        </authorList>
    </citation>
    <scope>NUCLEOTIDE SEQUENCE [LARGE SCALE GENOMIC DNA]</scope>
    <source>
        <strain evidence="4">DSM 12343 / LSv54</strain>
    </source>
</reference>
<feature type="domain" description="DUF1468" evidence="2">
    <location>
        <begin position="13"/>
        <end position="144"/>
    </location>
</feature>
<keyword evidence="1" id="KW-0812">Transmembrane</keyword>
<dbReference type="HOGENOM" id="CLU_1737615_0_0_7"/>
<dbReference type="OrthoDB" id="7852677at2"/>
<dbReference type="Proteomes" id="UP000000602">
    <property type="component" value="Chromosome"/>
</dbReference>
<evidence type="ECO:0000313" key="4">
    <source>
        <dbReference type="Proteomes" id="UP000000602"/>
    </source>
</evidence>
<keyword evidence="1" id="KW-1133">Transmembrane helix</keyword>
<gene>
    <name evidence="3" type="ordered locus">DP0536</name>
</gene>
<evidence type="ECO:0000259" key="2">
    <source>
        <dbReference type="Pfam" id="PF07331"/>
    </source>
</evidence>
<evidence type="ECO:0000256" key="1">
    <source>
        <dbReference type="SAM" id="Phobius"/>
    </source>
</evidence>
<dbReference type="AlphaFoldDB" id="Q6AQV8"/>
<keyword evidence="4" id="KW-1185">Reference proteome</keyword>
<keyword evidence="1" id="KW-0472">Membrane</keyword>
<feature type="transmembrane region" description="Helical" evidence="1">
    <location>
        <begin position="39"/>
        <end position="62"/>
    </location>
</feature>